<sequence>MHASHILPLARPTRRALAAVLLAGPALAFLPGASRWITGKAVPVPESDVCLVAPPTPYDPASGLPLAAARPVPAGVRCPVCGMYPARAPNWAAQIIFANGDAQFFDSPLSLFMYLNNVGRYTPGRSADDIVARYVTDFGSLQMLNATNAFYVVGSSAHGPMRAGNLPAFASEQAARAFAAQRGGEVRAFAGIDAALVQRLGGRATHTH</sequence>
<dbReference type="SUPFAM" id="SSF160387">
    <property type="entry name" value="NosL/MerB-like"/>
    <property type="match status" value="1"/>
</dbReference>
<dbReference type="InterPro" id="IPR008719">
    <property type="entry name" value="N2O_reductase_NosL"/>
</dbReference>
<accession>A0A398CBB7</accession>
<evidence type="ECO:0008006" key="3">
    <source>
        <dbReference type="Google" id="ProtNLM"/>
    </source>
</evidence>
<dbReference type="OrthoDB" id="982633at2"/>
<keyword evidence="2" id="KW-1185">Reference proteome</keyword>
<evidence type="ECO:0000313" key="2">
    <source>
        <dbReference type="Proteomes" id="UP000266302"/>
    </source>
</evidence>
<dbReference type="RefSeq" id="WP_119109725.1">
    <property type="nucleotide sequence ID" value="NZ_QXJC01000005.1"/>
</dbReference>
<dbReference type="PANTHER" id="PTHR41247">
    <property type="entry name" value="HTH-TYPE TRANSCRIPTIONAL REPRESSOR YCNK"/>
    <property type="match status" value="1"/>
</dbReference>
<dbReference type="PANTHER" id="PTHR41247:SF1">
    <property type="entry name" value="HTH-TYPE TRANSCRIPTIONAL REPRESSOR YCNK"/>
    <property type="match status" value="1"/>
</dbReference>
<dbReference type="Proteomes" id="UP000266302">
    <property type="component" value="Unassembled WGS sequence"/>
</dbReference>
<proteinExistence type="predicted"/>
<evidence type="ECO:0000313" key="1">
    <source>
        <dbReference type="EMBL" id="RID97620.1"/>
    </source>
</evidence>
<dbReference type="AlphaFoldDB" id="A0A398CBB7"/>
<name>A0A398CBB7_9BURK</name>
<protein>
    <recommendedName>
        <fullName evidence="3">Nitrous oxide reductase accessory protein NosL</fullName>
    </recommendedName>
</protein>
<comment type="caution">
    <text evidence="1">The sequence shown here is derived from an EMBL/GenBank/DDBJ whole genome shotgun (WGS) entry which is preliminary data.</text>
</comment>
<dbReference type="EMBL" id="QXJC01000005">
    <property type="protein sequence ID" value="RID97620.1"/>
    <property type="molecule type" value="Genomic_DNA"/>
</dbReference>
<dbReference type="Gene3D" id="3.30.70.2050">
    <property type="match status" value="1"/>
</dbReference>
<reference evidence="1 2" key="1">
    <citation type="submission" date="2018-09" db="EMBL/GenBank/DDBJ databases">
        <title>Draft genome of Simplicispira sp. NY-02.</title>
        <authorList>
            <person name="Im W.T."/>
        </authorList>
    </citation>
    <scope>NUCLEOTIDE SEQUENCE [LARGE SCALE GENOMIC DNA]</scope>
    <source>
        <strain evidence="1 2">NY-02</strain>
    </source>
</reference>
<dbReference type="Pfam" id="PF05573">
    <property type="entry name" value="NosL"/>
    <property type="match status" value="1"/>
</dbReference>
<organism evidence="1 2">
    <name type="scientific">Simplicispira hankyongi</name>
    <dbReference type="NCBI Taxonomy" id="2315688"/>
    <lineage>
        <taxon>Bacteria</taxon>
        <taxon>Pseudomonadati</taxon>
        <taxon>Pseudomonadota</taxon>
        <taxon>Betaproteobacteria</taxon>
        <taxon>Burkholderiales</taxon>
        <taxon>Comamonadaceae</taxon>
        <taxon>Simplicispira</taxon>
    </lineage>
</organism>
<gene>
    <name evidence="1" type="ORF">D3F03_12325</name>
</gene>